<dbReference type="AlphaFoldDB" id="A0A098R299"/>
<dbReference type="GO" id="GO:0004113">
    <property type="term" value="F:2',3'-cyclic-nucleotide 3'-phosphodiesterase activity"/>
    <property type="evidence" value="ECO:0007669"/>
    <property type="project" value="TreeGrafter"/>
</dbReference>
<keyword evidence="2" id="KW-0479">Metal-binding</keyword>
<reference evidence="3 4" key="1">
    <citation type="submission" date="2014-05" db="EMBL/GenBank/DDBJ databases">
        <title>De novo Genome Sequence of Spirocheata sp.</title>
        <authorList>
            <person name="Shivani Y."/>
            <person name="Subhash Y."/>
            <person name="Tushar L."/>
            <person name="Sasikala C."/>
            <person name="Ramana C.V."/>
        </authorList>
    </citation>
    <scope>NUCLEOTIDE SEQUENCE [LARGE SCALE GENOMIC DNA]</scope>
    <source>
        <strain evidence="3 4">JC230</strain>
    </source>
</reference>
<dbReference type="RefSeq" id="WP_037544777.1">
    <property type="nucleotide sequence ID" value="NZ_JNUP01000003.1"/>
</dbReference>
<feature type="binding site" evidence="2">
    <location>
        <position position="179"/>
    </location>
    <ligand>
        <name>Fe cation</name>
        <dbReference type="ChEBI" id="CHEBI:24875"/>
        <label>2</label>
    </ligand>
</feature>
<dbReference type="PANTHER" id="PTHR36303">
    <property type="entry name" value="2',3'-CYCLIC-NUCLEOTIDE 2'-PHOSPHODIESTERASE"/>
    <property type="match status" value="1"/>
</dbReference>
<dbReference type="CDD" id="cd07382">
    <property type="entry name" value="MPP_DR1281"/>
    <property type="match status" value="1"/>
</dbReference>
<gene>
    <name evidence="3" type="ORF">DC28_00755</name>
</gene>
<accession>A0A098R299</accession>
<dbReference type="SUPFAM" id="SSF56300">
    <property type="entry name" value="Metallo-dependent phosphatases"/>
    <property type="match status" value="1"/>
</dbReference>
<dbReference type="InterPro" id="IPR029052">
    <property type="entry name" value="Metallo-depent_PP-like"/>
</dbReference>
<dbReference type="EMBL" id="JNUP01000003">
    <property type="protein sequence ID" value="KGE73788.1"/>
    <property type="molecule type" value="Genomic_DNA"/>
</dbReference>
<dbReference type="GO" id="GO:0046872">
    <property type="term" value="F:metal ion binding"/>
    <property type="evidence" value="ECO:0007669"/>
    <property type="project" value="UniProtKB-KW"/>
</dbReference>
<feature type="binding site" evidence="2">
    <location>
        <position position="71"/>
    </location>
    <ligand>
        <name>Fe cation</name>
        <dbReference type="ChEBI" id="CHEBI:24875"/>
        <label>2</label>
    </ligand>
</feature>
<dbReference type="Gene3D" id="3.60.21.10">
    <property type="match status" value="1"/>
</dbReference>
<feature type="binding site" evidence="2">
    <location>
        <position position="44"/>
    </location>
    <ligand>
        <name>Fe cation</name>
        <dbReference type="ChEBI" id="CHEBI:24875"/>
        <label>1</label>
    </ligand>
</feature>
<evidence type="ECO:0000313" key="4">
    <source>
        <dbReference type="Proteomes" id="UP000029692"/>
    </source>
</evidence>
<dbReference type="NCBIfam" id="TIGR00282">
    <property type="entry name" value="TIGR00282 family metallophosphoesterase"/>
    <property type="match status" value="1"/>
</dbReference>
<feature type="active site" description="Proton donor" evidence="1">
    <location>
        <position position="72"/>
    </location>
</feature>
<evidence type="ECO:0000313" key="3">
    <source>
        <dbReference type="EMBL" id="KGE73788.1"/>
    </source>
</evidence>
<evidence type="ECO:0000256" key="2">
    <source>
        <dbReference type="PIRSR" id="PIRSR004789-51"/>
    </source>
</evidence>
<dbReference type="OrthoDB" id="9801109at2"/>
<feature type="binding site" evidence="2">
    <location>
        <position position="43"/>
    </location>
    <ligand>
        <name>Fe cation</name>
        <dbReference type="ChEBI" id="CHEBI:24875"/>
        <label>2</label>
    </ligand>
</feature>
<dbReference type="PANTHER" id="PTHR36303:SF1">
    <property type="entry name" value="2',3'-CYCLIC-NUCLEOTIDE 2'-PHOSPHODIESTERASE"/>
    <property type="match status" value="1"/>
</dbReference>
<feature type="binding site" evidence="2">
    <location>
        <position position="154"/>
    </location>
    <ligand>
        <name>Fe cation</name>
        <dbReference type="ChEBI" id="CHEBI:24875"/>
        <label>2</label>
    </ligand>
</feature>
<name>A0A098R299_9SPIO</name>
<dbReference type="eggNOG" id="COG1692">
    <property type="taxonomic scope" value="Bacteria"/>
</dbReference>
<proteinExistence type="predicted"/>
<dbReference type="Proteomes" id="UP000029692">
    <property type="component" value="Unassembled WGS sequence"/>
</dbReference>
<feature type="binding site" evidence="2">
    <location>
        <position position="43"/>
    </location>
    <ligand>
        <name>Fe cation</name>
        <dbReference type="ChEBI" id="CHEBI:24875"/>
        <label>1</label>
    </ligand>
</feature>
<comment type="caution">
    <text evidence="3">The sequence shown here is derived from an EMBL/GenBank/DDBJ whole genome shotgun (WGS) entry which is preliminary data.</text>
</comment>
<dbReference type="STRING" id="1480694.DC28_00755"/>
<dbReference type="Pfam" id="PF13277">
    <property type="entry name" value="YmdB"/>
    <property type="match status" value="1"/>
</dbReference>
<organism evidence="3 4">
    <name type="scientific">Spirochaeta lutea</name>
    <dbReference type="NCBI Taxonomy" id="1480694"/>
    <lineage>
        <taxon>Bacteria</taxon>
        <taxon>Pseudomonadati</taxon>
        <taxon>Spirochaetota</taxon>
        <taxon>Spirochaetia</taxon>
        <taxon>Spirochaetales</taxon>
        <taxon>Spirochaetaceae</taxon>
        <taxon>Spirochaeta</taxon>
    </lineage>
</organism>
<evidence type="ECO:0000256" key="1">
    <source>
        <dbReference type="PIRSR" id="PIRSR004789-50"/>
    </source>
</evidence>
<feature type="binding site" evidence="2">
    <location>
        <position position="181"/>
    </location>
    <ligand>
        <name>Fe cation</name>
        <dbReference type="ChEBI" id="CHEBI:24875"/>
        <label>1</label>
    </ligand>
</feature>
<keyword evidence="4" id="KW-1185">Reference proteome</keyword>
<dbReference type="InterPro" id="IPR005235">
    <property type="entry name" value="YmdB-like"/>
</dbReference>
<protein>
    <submittedName>
        <fullName evidence="3">Metallophosphoesterase</fullName>
    </submittedName>
</protein>
<feature type="binding site" evidence="2">
    <location>
        <position position="12"/>
    </location>
    <ligand>
        <name>Fe cation</name>
        <dbReference type="ChEBI" id="CHEBI:24875"/>
        <label>1</label>
    </ligand>
</feature>
<dbReference type="PIRSF" id="PIRSF004789">
    <property type="entry name" value="DR1281"/>
    <property type="match status" value="1"/>
</dbReference>
<sequence>MDKELTVLFIGDIIGQPGIRAIVSMLPNLKRGYNPDLIVINGENAADGFGITPEIADSLFAAGADIITTGNHVWQQREIIPYMKDHPTLLRPANYPPGAPGTGAVIVEKHGVRFAVLNLQGRMRMWPIDCPFRKARDLIKKIEGKADIVLIDMHAEAPEEKEALAFDLDGRISALVGTHTHIQTADERILPRGTAYISDLGATGPRNSIIGFDPETGIRRSLTQLPLKSEVAQTPAVVHGVVLGLDGETRRARWIRRIKEQSLV</sequence>